<dbReference type="GeneTree" id="ENSGT00900000143258"/>
<proteinExistence type="predicted"/>
<dbReference type="Proteomes" id="UP000694415">
    <property type="component" value="Unplaced"/>
</dbReference>
<reference evidence="2" key="2">
    <citation type="submission" date="2025-09" db="UniProtKB">
        <authorList>
            <consortium name="Ensembl"/>
        </authorList>
    </citation>
    <scope>IDENTIFICATION</scope>
</reference>
<reference evidence="2" key="1">
    <citation type="submission" date="2025-08" db="UniProtKB">
        <authorList>
            <consortium name="Ensembl"/>
        </authorList>
    </citation>
    <scope>IDENTIFICATION</scope>
</reference>
<keyword evidence="3" id="KW-1185">Reference proteome</keyword>
<dbReference type="AlphaFoldDB" id="A0A8C6HSI9"/>
<dbReference type="Ensembl" id="ENSMSIT00000031875.1">
    <property type="protein sequence ID" value="ENSMSIP00000025260.1"/>
    <property type="gene ID" value="ENSMSIG00000021345.1"/>
</dbReference>
<organism evidence="2 3">
    <name type="scientific">Mus spicilegus</name>
    <name type="common">Mound-building mouse</name>
    <dbReference type="NCBI Taxonomy" id="10103"/>
    <lineage>
        <taxon>Eukaryota</taxon>
        <taxon>Metazoa</taxon>
        <taxon>Chordata</taxon>
        <taxon>Craniata</taxon>
        <taxon>Vertebrata</taxon>
        <taxon>Euteleostomi</taxon>
        <taxon>Mammalia</taxon>
        <taxon>Eutheria</taxon>
        <taxon>Euarchontoglires</taxon>
        <taxon>Glires</taxon>
        <taxon>Rodentia</taxon>
        <taxon>Myomorpha</taxon>
        <taxon>Muroidea</taxon>
        <taxon>Muridae</taxon>
        <taxon>Murinae</taxon>
        <taxon>Mus</taxon>
        <taxon>Mus</taxon>
    </lineage>
</organism>
<accession>A0A8C6HSI9</accession>
<evidence type="ECO:0000256" key="1">
    <source>
        <dbReference type="SAM" id="MobiDB-lite"/>
    </source>
</evidence>
<name>A0A8C6HSI9_MUSSI</name>
<feature type="region of interest" description="Disordered" evidence="1">
    <location>
        <begin position="1"/>
        <end position="27"/>
    </location>
</feature>
<sequence>MQQTGFRGEAQQAPGAGRQALPSPGTGFSTHRWKLQEILLRRPSVQTTCSGQCRCTVVCTLVRLGKGQQRHGRLGTQCAASKERTAGCSFVESHIQCFSSQVLQTRDQEALRDSARGEDCSREDQRVRLWGLRTWSVIGELDRDPITCVKTLETLS</sequence>
<evidence type="ECO:0000313" key="3">
    <source>
        <dbReference type="Proteomes" id="UP000694415"/>
    </source>
</evidence>
<protein>
    <submittedName>
        <fullName evidence="2">Uncharacterized protein</fullName>
    </submittedName>
</protein>
<evidence type="ECO:0000313" key="2">
    <source>
        <dbReference type="Ensembl" id="ENSMSIP00000025260.1"/>
    </source>
</evidence>